<reference evidence="1" key="1">
    <citation type="submission" date="2020-12" db="EMBL/GenBank/DDBJ databases">
        <title>Marinomonas arctica sp. nov., a psychrotolerant bacterium isolated from the Arctic.</title>
        <authorList>
            <person name="Zhang Y."/>
        </authorList>
    </citation>
    <scope>NUCLEOTIDE SEQUENCE</scope>
    <source>
        <strain evidence="1">C1424</strain>
    </source>
</reference>
<evidence type="ECO:0000313" key="2">
    <source>
        <dbReference type="Proteomes" id="UP000628710"/>
    </source>
</evidence>
<evidence type="ECO:0000313" key="1">
    <source>
        <dbReference type="EMBL" id="MBJ7537156.1"/>
    </source>
</evidence>
<dbReference type="Proteomes" id="UP000628710">
    <property type="component" value="Unassembled WGS sequence"/>
</dbReference>
<organism evidence="1 2">
    <name type="scientific">Marinomonas transparens</name>
    <dbReference type="NCBI Taxonomy" id="2795388"/>
    <lineage>
        <taxon>Bacteria</taxon>
        <taxon>Pseudomonadati</taxon>
        <taxon>Pseudomonadota</taxon>
        <taxon>Gammaproteobacteria</taxon>
        <taxon>Oceanospirillales</taxon>
        <taxon>Oceanospirillaceae</taxon>
        <taxon>Marinomonas</taxon>
    </lineage>
</organism>
<dbReference type="RefSeq" id="WP_199467292.1">
    <property type="nucleotide sequence ID" value="NZ_JAEMNX010000003.1"/>
</dbReference>
<keyword evidence="2" id="KW-1185">Reference proteome</keyword>
<gene>
    <name evidence="1" type="ORF">I8J31_05625</name>
</gene>
<dbReference type="Pfam" id="PF10076">
    <property type="entry name" value="Phage_Mu_Gp48"/>
    <property type="match status" value="1"/>
</dbReference>
<dbReference type="InterPro" id="IPR018755">
    <property type="entry name" value="Phage_Mu_Gp48"/>
</dbReference>
<name>A0A934JRW9_9GAMM</name>
<dbReference type="AlphaFoldDB" id="A0A934JRW9"/>
<accession>A0A934JRW9</accession>
<dbReference type="EMBL" id="JAEMNX010000003">
    <property type="protein sequence ID" value="MBJ7537156.1"/>
    <property type="molecule type" value="Genomic_DNA"/>
</dbReference>
<comment type="caution">
    <text evidence="1">The sequence shown here is derived from an EMBL/GenBank/DDBJ whole genome shotgun (WGS) entry which is preliminary data.</text>
</comment>
<protein>
    <submittedName>
        <fullName evidence="1">DUF2313 domain-containing protein</fullName>
    </submittedName>
</protein>
<proteinExistence type="predicted"/>
<sequence length="211" mass="24216">MVSRLTQQISEQASQYQQTLLALLPQGSAWPRNPDSELGKLMAGLAEELARIDQRALEVLNESHPSQAYETFAEWEEEYGLPDPCSGANPSFQERLAALLQTYRMQGSQNREFFIEMASIMGYEITITEYQTSMYGERFGGLYGGEDWAFTWQINAASINFKTRHYGDPWGEAYRTWSNQRLECVFNRLKQAHTHLIFSYQSEEVVNELSG</sequence>